<protein>
    <submittedName>
        <fullName evidence="1">Uncharacterized protein</fullName>
    </submittedName>
</protein>
<proteinExistence type="predicted"/>
<gene>
    <name evidence="1" type="ORF">AVDCRST_MAG28-394</name>
</gene>
<reference evidence="1" key="1">
    <citation type="submission" date="2020-02" db="EMBL/GenBank/DDBJ databases">
        <authorList>
            <person name="Meier V. D."/>
        </authorList>
    </citation>
    <scope>NUCLEOTIDE SEQUENCE</scope>
    <source>
        <strain evidence="1">AVDCRST_MAG28</strain>
    </source>
</reference>
<dbReference type="AlphaFoldDB" id="A0A6J4QC61"/>
<sequence length="78" mass="8493">MHGIVRVQNVAQNSSETDKHDISRVVVRYSDGRTLTFIAEAGRENFSEDDMMEFVKVLERSSSTAEWAEAGSTAGAGG</sequence>
<accession>A0A6J4QC61</accession>
<evidence type="ECO:0000313" key="1">
    <source>
        <dbReference type="EMBL" id="CAA9439729.1"/>
    </source>
</evidence>
<dbReference type="EMBL" id="CADCVE010000007">
    <property type="protein sequence ID" value="CAA9439729.1"/>
    <property type="molecule type" value="Genomic_DNA"/>
</dbReference>
<name>A0A6J4QC61_9ACTN</name>
<organism evidence="1">
    <name type="scientific">uncultured Rubrobacteraceae bacterium</name>
    <dbReference type="NCBI Taxonomy" id="349277"/>
    <lineage>
        <taxon>Bacteria</taxon>
        <taxon>Bacillati</taxon>
        <taxon>Actinomycetota</taxon>
        <taxon>Rubrobacteria</taxon>
        <taxon>Rubrobacterales</taxon>
        <taxon>Rubrobacteraceae</taxon>
        <taxon>environmental samples</taxon>
    </lineage>
</organism>